<feature type="region of interest" description="Disordered" evidence="8">
    <location>
        <begin position="1201"/>
        <end position="1232"/>
    </location>
</feature>
<dbReference type="SUPFAM" id="SSF48371">
    <property type="entry name" value="ARM repeat"/>
    <property type="match status" value="1"/>
</dbReference>
<dbReference type="SUPFAM" id="SSF51695">
    <property type="entry name" value="PLC-like phosphodiesterases"/>
    <property type="match status" value="1"/>
</dbReference>
<evidence type="ECO:0000259" key="10">
    <source>
        <dbReference type="PROSITE" id="PS50014"/>
    </source>
</evidence>
<keyword evidence="13" id="KW-1185">Reference proteome</keyword>
<dbReference type="InterPro" id="IPR036427">
    <property type="entry name" value="Bromodomain-like_sf"/>
</dbReference>
<dbReference type="InterPro" id="IPR001487">
    <property type="entry name" value="Bromodomain"/>
</dbReference>
<evidence type="ECO:0000256" key="3">
    <source>
        <dbReference type="ARBA" id="ARBA00022963"/>
    </source>
</evidence>
<dbReference type="PRINTS" id="PR00390">
    <property type="entry name" value="PHPHLIPASEC"/>
</dbReference>
<dbReference type="SMART" id="SM00149">
    <property type="entry name" value="PLCYc"/>
    <property type="match status" value="1"/>
</dbReference>
<evidence type="ECO:0000256" key="2">
    <source>
        <dbReference type="ARBA" id="ARBA00022801"/>
    </source>
</evidence>
<dbReference type="InterPro" id="IPR001192">
    <property type="entry name" value="PI-PLC_fam"/>
</dbReference>
<dbReference type="PANTHER" id="PTHR10336:SF36">
    <property type="entry name" value="1-PHOSPHATIDYLINOSITOL 4,5-BISPHOSPHATE PHOSPHODIESTERASE BETA-4"/>
    <property type="match status" value="1"/>
</dbReference>
<dbReference type="InterPro" id="IPR001711">
    <property type="entry name" value="PLipase_C_Pinositol-sp_Y"/>
</dbReference>
<evidence type="ECO:0000259" key="9">
    <source>
        <dbReference type="PROSITE" id="PS50008"/>
    </source>
</evidence>
<sequence>MAVQKSLDKLAGGSAVECRDGLVGLLNAIQKGPAEETELAAASISQVLEALQQHLADSAVQRWGAATLEELFRRSAIRSDMAFHATSALVSGAQANLEAIEVQRWCFSALACCLTVGEDDSPDRNVLAVHMLSQDTMSVIAKSIRLHSTSPSLLDCAASLVCCMVMEGGEAVADEAFQTGCLRLILSTLAATLDKPGESNSLTADASLQQACLRALWAICESNGELGATEIAADDGFESIISILAQDQGNAEVHKWCASLLQSLLAQGGDLVAESAMLAMAAEALVASIAMFGTDLDVIERCAAALATLAAYGPDAAVSVLEAGGLCAVEEAADLHGLDGALGHWYHALQEAIEHCTDTDEDVSPAGVWDISDEDFGLENIDRLAANDDETSEEDSDEMVKHDILIHKWCQRQLGDLLSKLSLEPQAAPFLVPVDWETLGLDDYPEIVQNPIDLHTIRKRLDASSYDDVDGLVDPELFFKDVALCWDNCLDYFENDLEVEVVQMALNMSSVAKRMEEAFWADLAAFEESVEKRPLTTKVALAATRMGDAAKKAANKSQRKTVVFANDMVKFAAEWWQGQRKESPFWRDEKEFKEHLVGLVWPSRFKRAIAVVRETVRRVPLSLLGSEQAVQTFVKPLAESILRTVSSLSMPSGVRVLRDTIADIKGEWILPENYELQKPNSHTESILVWAHGGGFVLCSPATHRFFLARIVMHTGVPTFCVDFRKPPRHPFPVPRDDILRVYKGILELGYADAVFLGGDSAGGNLVLSVTKELAEGMDESPCGLSLPPPEGLILLSPWVDLSDTDGESWQKYADVDYIPSRHAEVIAGIYAKGVPLRDSRVSPGRCRSWPPCFPRTLLDYGGCEVFRTQIERLADSMMHHGVELDATVEDGMVHCYPQLEYLWGPDPDGPFDAYFKRVSTFMAMKLRQHLQPHLVAESSEATKAGNKVLWLLPASSQQKVAGALWKDARQQLLSSEKALRLGKADPSVLAQAARSLLSVAALSVETAAGDAEAALRALTRLCAGHSEELSSALSDALPVLLWLVDATGATGRQRKAGEIQGGVARCEGLPCGVLDPDFAEPLDGKLSLDRGFRYTLELDCEDESLNLSRVVGSVRCEPRDCLSGFGFALLEAELSGQSRKTSEEVRTLVFPDESSRNALLALLERLQTDHRSFRRRGASLLTWLPAGCVAGCLPGCMARAKPPGVPHDASENSPRLAIRSEGSIGRHRPDATGGHLEEFKAYARQLWDRQSASSSIRKSGSLGDLSSALRQYGRRKETKETRESSDTKETRPSTVTAQPKANKDNLSANECAGLLHRLLLQPDAPVPSDGQAVAGFELFRLTTTFEEFWTVLQPMLLVDQLLAEPKLQSRFGDGMPVMTLEKWSWFLVQVQNEERGVVEAAASQLKAMDCPYIDSDGHLTLAGLSTSLCVQENSAVRPELCQPGSCDMTRPMKDYWIATSHHIILETLDETECSPMAEEGNDLEPFTRLLQEGCRCFSLALVEATELQVVLQNKRVSFADVLELLAVAGFQQCEYPIVLVLSLQQLASPRQRGEVAEVVFDKLGDRLWRSSAEMPSPEEAKGHVVVVLAPGCDMDPGLDLKPKLERGGVGSTVEDSEVVEAWQEAAKRFAVWCGQVFDRTFAQKLPGEITVGFLPSDELCSLAEFKQQSMLEYHRQYLSLSFPLTLRHSPVNYNLAAAWSCGVQMAAVTLGCGGDGCDGAMLAQTGLFLLNGGCGYVLKPPFLRNSVATEGQAAAAAAPPKPLYLEVRLVAARAIPGIDSPLPKGSVVLSASIWGAPPDCARQDYHPVKASGVVLYWPEVAGLGFNVANPHTAILVVELFELDQSFGGYRRIAFSAAAVHGLRQGLRWLPVLSAQGGRRPTSHGALSGMLAHISLVEGGRRASLQRASPL</sequence>
<evidence type="ECO:0000256" key="1">
    <source>
        <dbReference type="ARBA" id="ARBA00012368"/>
    </source>
</evidence>
<dbReference type="GO" id="GO:0004435">
    <property type="term" value="F:phosphatidylinositol-4,5-bisphosphate phospholipase C activity"/>
    <property type="evidence" value="ECO:0007669"/>
    <property type="project" value="UniProtKB-EC"/>
</dbReference>
<dbReference type="PROSITE" id="PS50007">
    <property type="entry name" value="PIPLC_X_DOMAIN"/>
    <property type="match status" value="1"/>
</dbReference>
<feature type="compositionally biased region" description="Basic and acidic residues" evidence="8">
    <location>
        <begin position="1274"/>
        <end position="1291"/>
    </location>
</feature>
<dbReference type="InterPro" id="IPR013094">
    <property type="entry name" value="AB_hydrolase_3"/>
</dbReference>
<organism evidence="11">
    <name type="scientific">Cladocopium goreaui</name>
    <dbReference type="NCBI Taxonomy" id="2562237"/>
    <lineage>
        <taxon>Eukaryota</taxon>
        <taxon>Sar</taxon>
        <taxon>Alveolata</taxon>
        <taxon>Dinophyceae</taxon>
        <taxon>Suessiales</taxon>
        <taxon>Symbiodiniaceae</taxon>
        <taxon>Cladocopium</taxon>
    </lineage>
</organism>
<proteinExistence type="predicted"/>
<dbReference type="OrthoDB" id="269822at2759"/>
<feature type="domain" description="PI-PLC Y-box" evidence="9">
    <location>
        <begin position="1653"/>
        <end position="1744"/>
    </location>
</feature>
<evidence type="ECO:0000313" key="12">
    <source>
        <dbReference type="EMBL" id="CAL1160217.1"/>
    </source>
</evidence>
<evidence type="ECO:0000256" key="8">
    <source>
        <dbReference type="SAM" id="MobiDB-lite"/>
    </source>
</evidence>
<dbReference type="SUPFAM" id="SSF47370">
    <property type="entry name" value="Bromodomain"/>
    <property type="match status" value="1"/>
</dbReference>
<dbReference type="EC" id="3.1.4.11" evidence="1 7"/>
<dbReference type="GO" id="GO:0016042">
    <property type="term" value="P:lipid catabolic process"/>
    <property type="evidence" value="ECO:0007669"/>
    <property type="project" value="UniProtKB-KW"/>
</dbReference>
<name>A0A9P1DC86_9DINO</name>
<dbReference type="Pfam" id="PF00439">
    <property type="entry name" value="Bromodomain"/>
    <property type="match status" value="1"/>
</dbReference>
<dbReference type="EMBL" id="CAMXCT020003902">
    <property type="protein sequence ID" value="CAL1160217.1"/>
    <property type="molecule type" value="Genomic_DNA"/>
</dbReference>
<keyword evidence="3 7" id="KW-0442">Lipid degradation</keyword>
<keyword evidence="4 7" id="KW-0443">Lipid metabolism</keyword>
<protein>
    <recommendedName>
        <fullName evidence="1 7">Phosphoinositide phospholipase C</fullName>
        <ecNumber evidence="1 7">3.1.4.11</ecNumber>
    </recommendedName>
</protein>
<keyword evidence="5 6" id="KW-0103">Bromodomain</keyword>
<keyword evidence="2 7" id="KW-0378">Hydrolase</keyword>
<dbReference type="InterPro" id="IPR000909">
    <property type="entry name" value="PLipase_C_PInositol-sp_X_dom"/>
</dbReference>
<dbReference type="SMART" id="SM00297">
    <property type="entry name" value="BROMO"/>
    <property type="match status" value="1"/>
</dbReference>
<dbReference type="SUPFAM" id="SSF53474">
    <property type="entry name" value="alpha/beta-Hydrolases"/>
    <property type="match status" value="1"/>
</dbReference>
<dbReference type="Gene3D" id="1.20.920.10">
    <property type="entry name" value="Bromodomain-like"/>
    <property type="match status" value="1"/>
</dbReference>
<evidence type="ECO:0000313" key="11">
    <source>
        <dbReference type="EMBL" id="CAI4006842.1"/>
    </source>
</evidence>
<evidence type="ECO:0000256" key="7">
    <source>
        <dbReference type="RuleBase" id="RU361133"/>
    </source>
</evidence>
<dbReference type="PANTHER" id="PTHR10336">
    <property type="entry name" value="PHOSPHOINOSITIDE-SPECIFIC PHOSPHOLIPASE C FAMILY PROTEIN"/>
    <property type="match status" value="1"/>
</dbReference>
<dbReference type="PROSITE" id="PS50008">
    <property type="entry name" value="PIPLC_Y_DOMAIN"/>
    <property type="match status" value="1"/>
</dbReference>
<feature type="compositionally biased region" description="Polar residues" evidence="8">
    <location>
        <begin position="1292"/>
        <end position="1305"/>
    </location>
</feature>
<accession>A0A9P1DC86</accession>
<reference evidence="11" key="1">
    <citation type="submission" date="2022-10" db="EMBL/GenBank/DDBJ databases">
        <authorList>
            <person name="Chen Y."/>
            <person name="Dougan E. K."/>
            <person name="Chan C."/>
            <person name="Rhodes N."/>
            <person name="Thang M."/>
        </authorList>
    </citation>
    <scope>NUCLEOTIDE SEQUENCE</scope>
</reference>
<reference evidence="12" key="2">
    <citation type="submission" date="2024-04" db="EMBL/GenBank/DDBJ databases">
        <authorList>
            <person name="Chen Y."/>
            <person name="Shah S."/>
            <person name="Dougan E. K."/>
            <person name="Thang M."/>
            <person name="Chan C."/>
        </authorList>
    </citation>
    <scope>NUCLEOTIDE SEQUENCE [LARGE SCALE GENOMIC DNA]</scope>
</reference>
<comment type="caution">
    <text evidence="11">The sequence shown here is derived from an EMBL/GenBank/DDBJ whole genome shotgun (WGS) entry which is preliminary data.</text>
</comment>
<evidence type="ECO:0000256" key="6">
    <source>
        <dbReference type="PROSITE-ProRule" id="PRU00035"/>
    </source>
</evidence>
<dbReference type="EMBL" id="CAMXCT010003902">
    <property type="protein sequence ID" value="CAI4006842.1"/>
    <property type="molecule type" value="Genomic_DNA"/>
</dbReference>
<dbReference type="InterPro" id="IPR017946">
    <property type="entry name" value="PLC-like_Pdiesterase_TIM-brl"/>
</dbReference>
<evidence type="ECO:0000313" key="13">
    <source>
        <dbReference type="Proteomes" id="UP001152797"/>
    </source>
</evidence>
<dbReference type="Pfam" id="PF00387">
    <property type="entry name" value="PI-PLC-Y"/>
    <property type="match status" value="1"/>
</dbReference>
<dbReference type="InterPro" id="IPR029058">
    <property type="entry name" value="AB_hydrolase_fold"/>
</dbReference>
<dbReference type="Gene3D" id="3.20.20.190">
    <property type="entry name" value="Phosphatidylinositol (PI) phosphodiesterase"/>
    <property type="match status" value="1"/>
</dbReference>
<dbReference type="InterPro" id="IPR016024">
    <property type="entry name" value="ARM-type_fold"/>
</dbReference>
<gene>
    <name evidence="11" type="ORF">C1SCF055_LOCUS32442</name>
</gene>
<dbReference type="Gene3D" id="1.25.10.10">
    <property type="entry name" value="Leucine-rich Repeat Variant"/>
    <property type="match status" value="1"/>
</dbReference>
<evidence type="ECO:0000256" key="5">
    <source>
        <dbReference type="ARBA" id="ARBA00023117"/>
    </source>
</evidence>
<dbReference type="Pfam" id="PF00388">
    <property type="entry name" value="PI-PLC-X"/>
    <property type="match status" value="1"/>
</dbReference>
<dbReference type="GO" id="GO:0051209">
    <property type="term" value="P:release of sequestered calcium ion into cytosol"/>
    <property type="evidence" value="ECO:0007669"/>
    <property type="project" value="TreeGrafter"/>
</dbReference>
<feature type="domain" description="Bromo" evidence="10">
    <location>
        <begin position="422"/>
        <end position="500"/>
    </location>
</feature>
<comment type="catalytic activity">
    <reaction evidence="7">
        <text>a 1,2-diacyl-sn-glycero-3-phospho-(1D-myo-inositol-4,5-bisphosphate) + H2O = 1D-myo-inositol 1,4,5-trisphosphate + a 1,2-diacyl-sn-glycerol + H(+)</text>
        <dbReference type="Rhea" id="RHEA:33179"/>
        <dbReference type="ChEBI" id="CHEBI:15377"/>
        <dbReference type="ChEBI" id="CHEBI:15378"/>
        <dbReference type="ChEBI" id="CHEBI:17815"/>
        <dbReference type="ChEBI" id="CHEBI:58456"/>
        <dbReference type="ChEBI" id="CHEBI:203600"/>
        <dbReference type="EC" id="3.1.4.11"/>
    </reaction>
</comment>
<dbReference type="SMART" id="SM00148">
    <property type="entry name" value="PLCXc"/>
    <property type="match status" value="1"/>
</dbReference>
<dbReference type="Pfam" id="PF07859">
    <property type="entry name" value="Abhydrolase_3"/>
    <property type="match status" value="1"/>
</dbReference>
<dbReference type="GO" id="GO:0048015">
    <property type="term" value="P:phosphatidylinositol-mediated signaling"/>
    <property type="evidence" value="ECO:0007669"/>
    <property type="project" value="TreeGrafter"/>
</dbReference>
<feature type="region of interest" description="Disordered" evidence="8">
    <location>
        <begin position="1267"/>
        <end position="1305"/>
    </location>
</feature>
<dbReference type="EMBL" id="CAMXCT030003902">
    <property type="protein sequence ID" value="CAL4794154.1"/>
    <property type="molecule type" value="Genomic_DNA"/>
</dbReference>
<dbReference type="InterPro" id="IPR011989">
    <property type="entry name" value="ARM-like"/>
</dbReference>
<dbReference type="PROSITE" id="PS50014">
    <property type="entry name" value="BROMODOMAIN_2"/>
    <property type="match status" value="1"/>
</dbReference>
<dbReference type="Gene3D" id="3.40.50.1820">
    <property type="entry name" value="alpha/beta hydrolase"/>
    <property type="match status" value="1"/>
</dbReference>
<dbReference type="PRINTS" id="PR00503">
    <property type="entry name" value="BROMODOMAIN"/>
</dbReference>
<dbReference type="Proteomes" id="UP001152797">
    <property type="component" value="Unassembled WGS sequence"/>
</dbReference>
<evidence type="ECO:0000256" key="4">
    <source>
        <dbReference type="ARBA" id="ARBA00023098"/>
    </source>
</evidence>